<comment type="caution">
    <text evidence="2">The sequence shown here is derived from an EMBL/GenBank/DDBJ whole genome shotgun (WGS) entry which is preliminary data.</text>
</comment>
<dbReference type="Proteomes" id="UP000269708">
    <property type="component" value="Unassembled WGS sequence"/>
</dbReference>
<dbReference type="InterPro" id="IPR045057">
    <property type="entry name" value="Gcn5-rel_NAT"/>
</dbReference>
<feature type="domain" description="N-acetyltransferase" evidence="1">
    <location>
        <begin position="7"/>
        <end position="92"/>
    </location>
</feature>
<proteinExistence type="predicted"/>
<dbReference type="EMBL" id="RKQN01000001">
    <property type="protein sequence ID" value="RPE81877.1"/>
    <property type="molecule type" value="Genomic_DNA"/>
</dbReference>
<accession>A0A3N4VXM3</accession>
<dbReference type="PANTHER" id="PTHR31435">
    <property type="entry name" value="PROTEIN NATD1"/>
    <property type="match status" value="1"/>
</dbReference>
<dbReference type="PROSITE" id="PS51729">
    <property type="entry name" value="GNAT_YJDJ"/>
    <property type="match status" value="1"/>
</dbReference>
<protein>
    <recommendedName>
        <fullName evidence="1">N-acetyltransferase domain-containing protein</fullName>
    </recommendedName>
</protein>
<dbReference type="AlphaFoldDB" id="A0A3N4VXM3"/>
<dbReference type="PANTHER" id="PTHR31435:SF9">
    <property type="entry name" value="PROTEIN NATD1"/>
    <property type="match status" value="1"/>
</dbReference>
<evidence type="ECO:0000313" key="2">
    <source>
        <dbReference type="EMBL" id="RPE81877.1"/>
    </source>
</evidence>
<dbReference type="InterPro" id="IPR031165">
    <property type="entry name" value="GNAT_YJDJ"/>
</dbReference>
<name>A0A3N4VXM3_9GAMM</name>
<evidence type="ECO:0000313" key="3">
    <source>
        <dbReference type="Proteomes" id="UP000269708"/>
    </source>
</evidence>
<dbReference type="Gene3D" id="3.40.630.30">
    <property type="match status" value="1"/>
</dbReference>
<dbReference type="RefSeq" id="WP_123769394.1">
    <property type="nucleotide sequence ID" value="NZ_RKQN01000001.1"/>
</dbReference>
<gene>
    <name evidence="2" type="ORF">EDC50_1079</name>
</gene>
<sequence length="92" mass="10219">MTVHEVLHDAERRQFAIAVDGELARLDYRVEDGRMVIAHTGVPDAIAGRGIAGELVRAAFEHARARGWRVRPACAYAAGWAERHPEYNQLLG</sequence>
<organism evidence="2 3">
    <name type="scientific">Vulcaniibacterium tengchongense</name>
    <dbReference type="NCBI Taxonomy" id="1273429"/>
    <lineage>
        <taxon>Bacteria</taxon>
        <taxon>Pseudomonadati</taxon>
        <taxon>Pseudomonadota</taxon>
        <taxon>Gammaproteobacteria</taxon>
        <taxon>Lysobacterales</taxon>
        <taxon>Lysobacteraceae</taxon>
        <taxon>Vulcaniibacterium</taxon>
    </lineage>
</organism>
<dbReference type="OrthoDB" id="9813275at2"/>
<reference evidence="2 3" key="1">
    <citation type="submission" date="2018-11" db="EMBL/GenBank/DDBJ databases">
        <title>Genomic Encyclopedia of Type Strains, Phase IV (KMG-IV): sequencing the most valuable type-strain genomes for metagenomic binning, comparative biology and taxonomic classification.</title>
        <authorList>
            <person name="Goeker M."/>
        </authorList>
    </citation>
    <scope>NUCLEOTIDE SEQUENCE [LARGE SCALE GENOMIC DNA]</scope>
    <source>
        <strain evidence="2 3">DSM 25623</strain>
    </source>
</reference>
<dbReference type="Pfam" id="PF14542">
    <property type="entry name" value="Acetyltransf_CG"/>
    <property type="match status" value="1"/>
</dbReference>
<evidence type="ECO:0000259" key="1">
    <source>
        <dbReference type="PROSITE" id="PS51729"/>
    </source>
</evidence>
<dbReference type="InterPro" id="IPR016181">
    <property type="entry name" value="Acyl_CoA_acyltransferase"/>
</dbReference>
<dbReference type="SUPFAM" id="SSF55729">
    <property type="entry name" value="Acyl-CoA N-acyltransferases (Nat)"/>
    <property type="match status" value="1"/>
</dbReference>
<keyword evidence="3" id="KW-1185">Reference proteome</keyword>